<reference evidence="6" key="1">
    <citation type="submission" date="2023-06" db="EMBL/GenBank/DDBJ databases">
        <title>Survivors Of The Sea: Transcriptome response of Skeletonema marinoi to long-term dormancy.</title>
        <authorList>
            <person name="Pinder M.I.M."/>
            <person name="Kourtchenko O."/>
            <person name="Robertson E.K."/>
            <person name="Larsson T."/>
            <person name="Maumus F."/>
            <person name="Osuna-Cruz C.M."/>
            <person name="Vancaester E."/>
            <person name="Stenow R."/>
            <person name="Vandepoele K."/>
            <person name="Ploug H."/>
            <person name="Bruchert V."/>
            <person name="Godhe A."/>
            <person name="Topel M."/>
        </authorList>
    </citation>
    <scope>NUCLEOTIDE SEQUENCE</scope>
    <source>
        <strain evidence="6">R05AC</strain>
    </source>
</reference>
<evidence type="ECO:0000313" key="7">
    <source>
        <dbReference type="Proteomes" id="UP001224775"/>
    </source>
</evidence>
<dbReference type="GO" id="GO:0005794">
    <property type="term" value="C:Golgi apparatus"/>
    <property type="evidence" value="ECO:0007669"/>
    <property type="project" value="UniProtKB-SubCell"/>
</dbReference>
<dbReference type="GO" id="GO:0031267">
    <property type="term" value="F:small GTPase binding"/>
    <property type="evidence" value="ECO:0007669"/>
    <property type="project" value="TreeGrafter"/>
</dbReference>
<accession>A0AAD8YIK7</accession>
<dbReference type="Proteomes" id="UP001224775">
    <property type="component" value="Unassembled WGS sequence"/>
</dbReference>
<dbReference type="PANTHER" id="PTHR18921:SF2">
    <property type="entry name" value="THYROID RECEPTOR-INTERACTING PROTEIN 11"/>
    <property type="match status" value="1"/>
</dbReference>
<evidence type="ECO:0000256" key="1">
    <source>
        <dbReference type="ARBA" id="ARBA00004555"/>
    </source>
</evidence>
<protein>
    <recommendedName>
        <fullName evidence="5">GRIP domain-containing protein</fullName>
    </recommendedName>
</protein>
<evidence type="ECO:0000256" key="3">
    <source>
        <dbReference type="ARBA" id="ARBA00023054"/>
    </source>
</evidence>
<dbReference type="EMBL" id="JATAAI010000003">
    <property type="protein sequence ID" value="KAK1746933.1"/>
    <property type="molecule type" value="Genomic_DNA"/>
</dbReference>
<comment type="subcellular location">
    <subcellularLocation>
        <location evidence="1">Golgi apparatus</location>
    </subcellularLocation>
</comment>
<dbReference type="InterPro" id="IPR000237">
    <property type="entry name" value="GRIP_dom"/>
</dbReference>
<evidence type="ECO:0000259" key="5">
    <source>
        <dbReference type="PROSITE" id="PS50913"/>
    </source>
</evidence>
<keyword evidence="3 4" id="KW-0175">Coiled coil</keyword>
<comment type="caution">
    <text evidence="6">The sequence shown here is derived from an EMBL/GenBank/DDBJ whole genome shotgun (WGS) entry which is preliminary data.</text>
</comment>
<organism evidence="6 7">
    <name type="scientific">Skeletonema marinoi</name>
    <dbReference type="NCBI Taxonomy" id="267567"/>
    <lineage>
        <taxon>Eukaryota</taxon>
        <taxon>Sar</taxon>
        <taxon>Stramenopiles</taxon>
        <taxon>Ochrophyta</taxon>
        <taxon>Bacillariophyta</taxon>
        <taxon>Coscinodiscophyceae</taxon>
        <taxon>Thalassiosirophycidae</taxon>
        <taxon>Thalassiosirales</taxon>
        <taxon>Skeletonemataceae</taxon>
        <taxon>Skeletonema</taxon>
        <taxon>Skeletonema marinoi-dohrnii complex</taxon>
    </lineage>
</organism>
<evidence type="ECO:0000256" key="2">
    <source>
        <dbReference type="ARBA" id="ARBA00023034"/>
    </source>
</evidence>
<keyword evidence="2" id="KW-0333">Golgi apparatus</keyword>
<dbReference type="AlphaFoldDB" id="A0AAD8YIK7"/>
<proteinExistence type="predicted"/>
<name>A0AAD8YIK7_9STRA</name>
<dbReference type="PROSITE" id="PS50913">
    <property type="entry name" value="GRIP"/>
    <property type="match status" value="1"/>
</dbReference>
<sequence>MANENLQTALESFQNERDAEIALLLEQRAAAEDAIAAAHEASLEAMREANVQQMRDVQYAADKSVQNTLTEMDKMEVTIQDCRKDNLNLRKALDEAISQLQRNQEDVIDRSLIKNVILDWHGKKGKAKRDVMILLGSILHFTEDEKDKAFIGEGHGTLGKVVDAVAAPLPPAKLNVDKIEGDTVREKWVNFLLAETGEDGSNEDAAP</sequence>
<dbReference type="PANTHER" id="PTHR18921">
    <property type="entry name" value="MYOSIN HEAVY CHAIN - RELATED"/>
    <property type="match status" value="1"/>
</dbReference>
<keyword evidence="7" id="KW-1185">Reference proteome</keyword>
<dbReference type="GO" id="GO:0006888">
    <property type="term" value="P:endoplasmic reticulum to Golgi vesicle-mediated transport"/>
    <property type="evidence" value="ECO:0007669"/>
    <property type="project" value="TreeGrafter"/>
</dbReference>
<dbReference type="GO" id="GO:0007030">
    <property type="term" value="P:Golgi organization"/>
    <property type="evidence" value="ECO:0007669"/>
    <property type="project" value="TreeGrafter"/>
</dbReference>
<feature type="coiled-coil region" evidence="4">
    <location>
        <begin position="79"/>
        <end position="110"/>
    </location>
</feature>
<feature type="domain" description="GRIP" evidence="5">
    <location>
        <begin position="103"/>
        <end position="152"/>
    </location>
</feature>
<evidence type="ECO:0000313" key="6">
    <source>
        <dbReference type="EMBL" id="KAK1746933.1"/>
    </source>
</evidence>
<evidence type="ECO:0000256" key="4">
    <source>
        <dbReference type="SAM" id="Coils"/>
    </source>
</evidence>
<gene>
    <name evidence="6" type="ORF">QTG54_002277</name>
</gene>